<dbReference type="Gene3D" id="1.20.1250.20">
    <property type="entry name" value="MFS general substrate transporter like domains"/>
    <property type="match status" value="1"/>
</dbReference>
<name>A0ABU2JD03_9ACTN</name>
<keyword evidence="2" id="KW-1003">Cell membrane</keyword>
<dbReference type="PANTHER" id="PTHR23513:SF6">
    <property type="entry name" value="MAJOR FACILITATOR SUPERFAMILY ASSOCIATED DOMAIN-CONTAINING PROTEIN"/>
    <property type="match status" value="1"/>
</dbReference>
<keyword evidence="4 6" id="KW-1133">Transmembrane helix</keyword>
<evidence type="ECO:0000256" key="5">
    <source>
        <dbReference type="ARBA" id="ARBA00023136"/>
    </source>
</evidence>
<dbReference type="EMBL" id="JAVREH010000023">
    <property type="protein sequence ID" value="MDT0262876.1"/>
    <property type="molecule type" value="Genomic_DNA"/>
</dbReference>
<feature type="transmembrane region" description="Helical" evidence="6">
    <location>
        <begin position="86"/>
        <end position="107"/>
    </location>
</feature>
<dbReference type="PANTHER" id="PTHR23513">
    <property type="entry name" value="INTEGRAL MEMBRANE EFFLUX PROTEIN-RELATED"/>
    <property type="match status" value="1"/>
</dbReference>
<keyword evidence="8" id="KW-1185">Reference proteome</keyword>
<evidence type="ECO:0000256" key="2">
    <source>
        <dbReference type="ARBA" id="ARBA00022475"/>
    </source>
</evidence>
<proteinExistence type="predicted"/>
<organism evidence="7 8">
    <name type="scientific">Jatrophihabitans lederbergiae</name>
    <dbReference type="NCBI Taxonomy" id="3075547"/>
    <lineage>
        <taxon>Bacteria</taxon>
        <taxon>Bacillati</taxon>
        <taxon>Actinomycetota</taxon>
        <taxon>Actinomycetes</taxon>
        <taxon>Jatrophihabitantales</taxon>
        <taxon>Jatrophihabitantaceae</taxon>
        <taxon>Jatrophihabitans</taxon>
    </lineage>
</organism>
<comment type="subcellular location">
    <subcellularLocation>
        <location evidence="1">Cell membrane</location>
        <topology evidence="1">Multi-pass membrane protein</topology>
    </subcellularLocation>
</comment>
<evidence type="ECO:0000313" key="7">
    <source>
        <dbReference type="EMBL" id="MDT0262876.1"/>
    </source>
</evidence>
<evidence type="ECO:0000256" key="6">
    <source>
        <dbReference type="SAM" id="Phobius"/>
    </source>
</evidence>
<comment type="caution">
    <text evidence="7">The sequence shown here is derived from an EMBL/GenBank/DDBJ whole genome shotgun (WGS) entry which is preliminary data.</text>
</comment>
<dbReference type="SUPFAM" id="SSF103473">
    <property type="entry name" value="MFS general substrate transporter"/>
    <property type="match status" value="1"/>
</dbReference>
<gene>
    <name evidence="7" type="ORF">RM423_15885</name>
</gene>
<dbReference type="Proteomes" id="UP001183176">
    <property type="component" value="Unassembled WGS sequence"/>
</dbReference>
<protein>
    <recommendedName>
        <fullName evidence="9">MFS transporter</fullName>
    </recommendedName>
</protein>
<keyword evidence="3 6" id="KW-0812">Transmembrane</keyword>
<accession>A0ABU2JD03</accession>
<keyword evidence="5 6" id="KW-0472">Membrane</keyword>
<evidence type="ECO:0008006" key="9">
    <source>
        <dbReference type="Google" id="ProtNLM"/>
    </source>
</evidence>
<evidence type="ECO:0000313" key="8">
    <source>
        <dbReference type="Proteomes" id="UP001183176"/>
    </source>
</evidence>
<evidence type="ECO:0000256" key="4">
    <source>
        <dbReference type="ARBA" id="ARBA00022989"/>
    </source>
</evidence>
<evidence type="ECO:0000256" key="1">
    <source>
        <dbReference type="ARBA" id="ARBA00004651"/>
    </source>
</evidence>
<dbReference type="InterPro" id="IPR036259">
    <property type="entry name" value="MFS_trans_sf"/>
</dbReference>
<evidence type="ECO:0000256" key="3">
    <source>
        <dbReference type="ARBA" id="ARBA00022692"/>
    </source>
</evidence>
<reference evidence="8" key="1">
    <citation type="submission" date="2023-07" db="EMBL/GenBank/DDBJ databases">
        <title>30 novel species of actinomycetes from the DSMZ collection.</title>
        <authorList>
            <person name="Nouioui I."/>
        </authorList>
    </citation>
    <scope>NUCLEOTIDE SEQUENCE [LARGE SCALE GENOMIC DNA]</scope>
    <source>
        <strain evidence="8">DSM 44399</strain>
    </source>
</reference>
<sequence length="125" mass="13062">MSHLGCALAWAMVALSSGHWSGWVLFGAGELVLGVSMGIGNANEMGYKQTITPDHLQGRMNATMRSINRAMIVVGAPLGGVLGDAIGLRTMLWVAAVGFLIVGGTLAGTPYRDARLDPAVGNRLR</sequence>